<organism evidence="2 3">
    <name type="scientific">Cymbomonas tetramitiformis</name>
    <dbReference type="NCBI Taxonomy" id="36881"/>
    <lineage>
        <taxon>Eukaryota</taxon>
        <taxon>Viridiplantae</taxon>
        <taxon>Chlorophyta</taxon>
        <taxon>Pyramimonadophyceae</taxon>
        <taxon>Pyramimonadales</taxon>
        <taxon>Pyramimonadaceae</taxon>
        <taxon>Cymbomonas</taxon>
    </lineage>
</organism>
<dbReference type="Proteomes" id="UP001190700">
    <property type="component" value="Unassembled WGS sequence"/>
</dbReference>
<dbReference type="AlphaFoldDB" id="A0AAE0ERF2"/>
<feature type="coiled-coil region" evidence="1">
    <location>
        <begin position="115"/>
        <end position="142"/>
    </location>
</feature>
<accession>A0AAE0ERF2</accession>
<protein>
    <submittedName>
        <fullName evidence="2">Uncharacterized protein</fullName>
    </submittedName>
</protein>
<comment type="caution">
    <text evidence="2">The sequence shown here is derived from an EMBL/GenBank/DDBJ whole genome shotgun (WGS) entry which is preliminary data.</text>
</comment>
<keyword evidence="3" id="KW-1185">Reference proteome</keyword>
<evidence type="ECO:0000313" key="2">
    <source>
        <dbReference type="EMBL" id="KAK3237262.1"/>
    </source>
</evidence>
<sequence>MSLPLCVHICAHHELVTQEFTSQNSPSFRPKVHEHRSGHDHLSYLRDASALEDASVVPVYPSPCLLCGANEATGTWHGVVFNRGRGPCLLLVHGASGVRSKHLVMAARSNGEYTSDEWDAALQEAREILQEATEAATDEARAELVAAFETDAMGARDAPEGGDARDQSKPLVLVLVELQNFLQQVGLKDFQSERLARDLVASNSPYQSVRFLDWKFKLLGRTLPDVDVARLILKDNKVLEVDIGFAVERLLRLYELFQDLGVPALLEECPRILYCEDFEERLEATLVSVRYLCPKLNPSWEIGVIHEEPTLLFTLPEKKVNSYTDISELPIDIQNCISWATRAKYNT</sequence>
<evidence type="ECO:0000256" key="1">
    <source>
        <dbReference type="SAM" id="Coils"/>
    </source>
</evidence>
<keyword evidence="1" id="KW-0175">Coiled coil</keyword>
<proteinExistence type="predicted"/>
<name>A0AAE0ERF2_9CHLO</name>
<gene>
    <name evidence="2" type="ORF">CYMTET_52652</name>
</gene>
<dbReference type="EMBL" id="LGRX02034662">
    <property type="protein sequence ID" value="KAK3237262.1"/>
    <property type="molecule type" value="Genomic_DNA"/>
</dbReference>
<reference evidence="2 3" key="1">
    <citation type="journal article" date="2015" name="Genome Biol. Evol.">
        <title>Comparative Genomics of a Bacterivorous Green Alga Reveals Evolutionary Causalities and Consequences of Phago-Mixotrophic Mode of Nutrition.</title>
        <authorList>
            <person name="Burns J.A."/>
            <person name="Paasch A."/>
            <person name="Narechania A."/>
            <person name="Kim E."/>
        </authorList>
    </citation>
    <scope>NUCLEOTIDE SEQUENCE [LARGE SCALE GENOMIC DNA]</scope>
    <source>
        <strain evidence="2 3">PLY_AMNH</strain>
    </source>
</reference>
<evidence type="ECO:0000313" key="3">
    <source>
        <dbReference type="Proteomes" id="UP001190700"/>
    </source>
</evidence>